<reference evidence="1" key="1">
    <citation type="journal article" date="2017" name="Nature">
        <title>The genome of Chenopodium quinoa.</title>
        <authorList>
            <person name="Jarvis D.E."/>
            <person name="Ho Y.S."/>
            <person name="Lightfoot D.J."/>
            <person name="Schmoeckel S.M."/>
            <person name="Li B."/>
            <person name="Borm T.J.A."/>
            <person name="Ohyanagi H."/>
            <person name="Mineta K."/>
            <person name="Michell C.T."/>
            <person name="Saber N."/>
            <person name="Kharbatia N.M."/>
            <person name="Rupper R.R."/>
            <person name="Sharp A.R."/>
            <person name="Dally N."/>
            <person name="Boughton B.A."/>
            <person name="Woo Y.H."/>
            <person name="Gao G."/>
            <person name="Schijlen E.G.W.M."/>
            <person name="Guo X."/>
            <person name="Momin A.A."/>
            <person name="Negrao S."/>
            <person name="Al-Babili S."/>
            <person name="Gehring C."/>
            <person name="Roessner U."/>
            <person name="Jung C."/>
            <person name="Murphy K."/>
            <person name="Arold S.T."/>
            <person name="Gojobori T."/>
            <person name="van der Linden C.G."/>
            <person name="van Loo E.N."/>
            <person name="Jellen E.N."/>
            <person name="Maughan P.J."/>
            <person name="Tester M."/>
        </authorList>
    </citation>
    <scope>NUCLEOTIDE SEQUENCE [LARGE SCALE GENOMIC DNA]</scope>
    <source>
        <strain evidence="1">cv. PI 614886</strain>
    </source>
</reference>
<dbReference type="PANTHER" id="PTHR33148">
    <property type="entry name" value="PLASTID MOVEMENT IMPAIRED PROTEIN-RELATED"/>
    <property type="match status" value="1"/>
</dbReference>
<evidence type="ECO:0000313" key="1">
    <source>
        <dbReference type="EnsemblPlants" id="AUR62006014-RA:cds"/>
    </source>
</evidence>
<reference evidence="1" key="2">
    <citation type="submission" date="2021-03" db="UniProtKB">
        <authorList>
            <consortium name="EnsemblPlants"/>
        </authorList>
    </citation>
    <scope>IDENTIFICATION</scope>
</reference>
<dbReference type="Pfam" id="PF14009">
    <property type="entry name" value="PADRE"/>
    <property type="match status" value="1"/>
</dbReference>
<dbReference type="OMA" id="NCETSCH"/>
<dbReference type="Gramene" id="AUR62006014-RA">
    <property type="protein sequence ID" value="AUR62006014-RA:cds"/>
    <property type="gene ID" value="AUR62006014"/>
</dbReference>
<accession>A0A803L2C5</accession>
<dbReference type="EnsemblPlants" id="AUR62006014-RA">
    <property type="protein sequence ID" value="AUR62006014-RA:cds"/>
    <property type="gene ID" value="AUR62006014"/>
</dbReference>
<organism evidence="1 2">
    <name type="scientific">Chenopodium quinoa</name>
    <name type="common">Quinoa</name>
    <dbReference type="NCBI Taxonomy" id="63459"/>
    <lineage>
        <taxon>Eukaryota</taxon>
        <taxon>Viridiplantae</taxon>
        <taxon>Streptophyta</taxon>
        <taxon>Embryophyta</taxon>
        <taxon>Tracheophyta</taxon>
        <taxon>Spermatophyta</taxon>
        <taxon>Magnoliopsida</taxon>
        <taxon>eudicotyledons</taxon>
        <taxon>Gunneridae</taxon>
        <taxon>Pentapetalae</taxon>
        <taxon>Caryophyllales</taxon>
        <taxon>Chenopodiaceae</taxon>
        <taxon>Chenopodioideae</taxon>
        <taxon>Atripliceae</taxon>
        <taxon>Chenopodium</taxon>
    </lineage>
</organism>
<dbReference type="Proteomes" id="UP000596660">
    <property type="component" value="Unplaced"/>
</dbReference>
<proteinExistence type="predicted"/>
<sequence>MGNLLGLCAVGGSTSNQDKVLQVMNVHDRKILEFRAPIKVKDLLKNYPNFYVGLFKEATQPLPLEYKLEVGKIYYLLPCFSATILEPNNIGDVSSSSSPIPKPRNGVVRIKMVITRKQLRQLLSSQAMRVETMLLEIGKKSCYPVVMSSSHLQKLQPIGEESE</sequence>
<evidence type="ECO:0000313" key="2">
    <source>
        <dbReference type="Proteomes" id="UP000596660"/>
    </source>
</evidence>
<keyword evidence="2" id="KW-1185">Reference proteome</keyword>
<dbReference type="AlphaFoldDB" id="A0A803L2C5"/>
<dbReference type="InterPro" id="IPR025322">
    <property type="entry name" value="PADRE_dom"/>
</dbReference>
<dbReference type="PANTHER" id="PTHR33148:SF2">
    <property type="entry name" value="DUF4228 DOMAIN-CONTAINING PROTEIN"/>
    <property type="match status" value="1"/>
</dbReference>
<name>A0A803L2C5_CHEQI</name>
<protein>
    <submittedName>
        <fullName evidence="1">Uncharacterized protein</fullName>
    </submittedName>
</protein>